<evidence type="ECO:0000256" key="2">
    <source>
        <dbReference type="SAM" id="Coils"/>
    </source>
</evidence>
<organism evidence="5 6">
    <name type="scientific">Pocillopora meandrina</name>
    <dbReference type="NCBI Taxonomy" id="46732"/>
    <lineage>
        <taxon>Eukaryota</taxon>
        <taxon>Metazoa</taxon>
        <taxon>Cnidaria</taxon>
        <taxon>Anthozoa</taxon>
        <taxon>Hexacorallia</taxon>
        <taxon>Scleractinia</taxon>
        <taxon>Astrocoeniina</taxon>
        <taxon>Pocilloporidae</taxon>
        <taxon>Pocillopora</taxon>
    </lineage>
</organism>
<keyword evidence="1 2" id="KW-0175">Coiled coil</keyword>
<evidence type="ECO:0000313" key="5">
    <source>
        <dbReference type="EMBL" id="CAH3039501.1"/>
    </source>
</evidence>
<sequence length="294" mass="33787">MTSNAVDNRCENCLELQRSLVKTLGEKRSLLLRLQKEQSRVRKLLREAEKGKKRDGEEPSNSRDASRSVSGEGGGECLEWQLNEVMEVNKKWKEDYDAMKIKYQTENEMLQKELDLTKEKLANSETQVLALGTEVSRLAATLNELYQGQKPSPQSPFLDLNDFEVFKQQIQVYEEDFSNERRDRERAQGEKDNLQQQLLDAQDLIATLTQELAIYKSQLNECRQETSGLRRHSSDPSLFMSSPQLQIVYPASSSMSPSQWQRRQEQLKRGILTRGGGHPSLFYGGDVEVDKHRT</sequence>
<dbReference type="EMBL" id="CALNXJ010000005">
    <property type="protein sequence ID" value="CAH3039501.1"/>
    <property type="molecule type" value="Genomic_DNA"/>
</dbReference>
<dbReference type="Proteomes" id="UP001159428">
    <property type="component" value="Unassembled WGS sequence"/>
</dbReference>
<feature type="domain" description="NF-kappa-B essential modulator NEMO CC2-LZ" evidence="4">
    <location>
        <begin position="98"/>
        <end position="203"/>
    </location>
</feature>
<dbReference type="PANTHER" id="PTHR31882">
    <property type="entry name" value="TNFAIP3-INTERACTING PROTEIN COILED COIL FAMILY MEMBER"/>
    <property type="match status" value="1"/>
</dbReference>
<feature type="region of interest" description="Disordered" evidence="3">
    <location>
        <begin position="45"/>
        <end position="75"/>
    </location>
</feature>
<evidence type="ECO:0000256" key="1">
    <source>
        <dbReference type="ARBA" id="ARBA00023054"/>
    </source>
</evidence>
<comment type="caution">
    <text evidence="5">The sequence shown here is derived from an EMBL/GenBank/DDBJ whole genome shotgun (WGS) entry which is preliminary data.</text>
</comment>
<feature type="compositionally biased region" description="Basic and acidic residues" evidence="3">
    <location>
        <begin position="45"/>
        <end position="66"/>
    </location>
</feature>
<dbReference type="GO" id="GO:0005737">
    <property type="term" value="C:cytoplasm"/>
    <property type="evidence" value="ECO:0007669"/>
    <property type="project" value="UniProtKB-ARBA"/>
</dbReference>
<accession>A0AAU9VX73</accession>
<dbReference type="Pfam" id="PF16516">
    <property type="entry name" value="CC2-LZ"/>
    <property type="match status" value="1"/>
</dbReference>
<proteinExistence type="predicted"/>
<reference evidence="5 6" key="1">
    <citation type="submission" date="2022-05" db="EMBL/GenBank/DDBJ databases">
        <authorList>
            <consortium name="Genoscope - CEA"/>
            <person name="William W."/>
        </authorList>
    </citation>
    <scope>NUCLEOTIDE SEQUENCE [LARGE SCALE GENOMIC DNA]</scope>
</reference>
<dbReference type="GO" id="GO:0006357">
    <property type="term" value="P:regulation of transcription by RNA polymerase II"/>
    <property type="evidence" value="ECO:0007669"/>
    <property type="project" value="TreeGrafter"/>
</dbReference>
<dbReference type="InterPro" id="IPR032419">
    <property type="entry name" value="CC2-LZ_dom"/>
</dbReference>
<name>A0AAU9VX73_9CNID</name>
<keyword evidence="6" id="KW-1185">Reference proteome</keyword>
<protein>
    <recommendedName>
        <fullName evidence="4">NF-kappa-B essential modulator NEMO CC2-LZ domain-containing protein</fullName>
    </recommendedName>
</protein>
<feature type="coiled-coil region" evidence="2">
    <location>
        <begin position="93"/>
        <end position="127"/>
    </location>
</feature>
<dbReference type="PANTHER" id="PTHR31882:SF12">
    <property type="match status" value="1"/>
</dbReference>
<dbReference type="GO" id="GO:0043122">
    <property type="term" value="P:regulation of canonical NF-kappaB signal transduction"/>
    <property type="evidence" value="ECO:0007669"/>
    <property type="project" value="UniProtKB-ARBA"/>
</dbReference>
<evidence type="ECO:0000259" key="4">
    <source>
        <dbReference type="Pfam" id="PF16516"/>
    </source>
</evidence>
<evidence type="ECO:0000256" key="3">
    <source>
        <dbReference type="SAM" id="MobiDB-lite"/>
    </source>
</evidence>
<dbReference type="Gene3D" id="1.20.5.990">
    <property type="entry name" value="Nemo cc2-lz domain - 1d5 darpin complex"/>
    <property type="match status" value="1"/>
</dbReference>
<feature type="coiled-coil region" evidence="2">
    <location>
        <begin position="170"/>
        <end position="225"/>
    </location>
</feature>
<gene>
    <name evidence="5" type="ORF">PMEA_00026168</name>
</gene>
<dbReference type="AlphaFoldDB" id="A0AAU9VX73"/>
<evidence type="ECO:0000313" key="6">
    <source>
        <dbReference type="Proteomes" id="UP001159428"/>
    </source>
</evidence>